<dbReference type="EMBL" id="CAFBLW010000016">
    <property type="protein sequence ID" value="CAB4871523.1"/>
    <property type="molecule type" value="Genomic_DNA"/>
</dbReference>
<name>A0A6J7DVS1_9ZZZZ</name>
<dbReference type="AlphaFoldDB" id="A0A6J7DVS1"/>
<dbReference type="AntiFam" id="ANF00193">
    <property type="entry name" value="Shadow ORF (opposite ilvB)"/>
</dbReference>
<proteinExistence type="predicted"/>
<gene>
    <name evidence="1" type="ORF">UFOPK3461_00358</name>
</gene>
<evidence type="ECO:0000313" key="1">
    <source>
        <dbReference type="EMBL" id="CAB4871523.1"/>
    </source>
</evidence>
<sequence length="87" mass="8838">MWKASAIAIGISAGFVTKKLCFVNGMVIPRISASWKASVPIAAEGTCPVIATTGTESIAASARGVTRFVAPGPEVAIHTPARPVTCA</sequence>
<organism evidence="1">
    <name type="scientific">freshwater metagenome</name>
    <dbReference type="NCBI Taxonomy" id="449393"/>
    <lineage>
        <taxon>unclassified sequences</taxon>
        <taxon>metagenomes</taxon>
        <taxon>ecological metagenomes</taxon>
    </lineage>
</organism>
<accession>A0A6J7DVS1</accession>
<reference evidence="1" key="1">
    <citation type="submission" date="2020-05" db="EMBL/GenBank/DDBJ databases">
        <authorList>
            <person name="Chiriac C."/>
            <person name="Salcher M."/>
            <person name="Ghai R."/>
            <person name="Kavagutti S V."/>
        </authorList>
    </citation>
    <scope>NUCLEOTIDE SEQUENCE</scope>
</reference>
<protein>
    <submittedName>
        <fullName evidence="1">Unannotated protein</fullName>
    </submittedName>
</protein>